<dbReference type="AlphaFoldDB" id="A0A0F8YQ55"/>
<protein>
    <submittedName>
        <fullName evidence="1">Uncharacterized protein</fullName>
    </submittedName>
</protein>
<proteinExistence type="predicted"/>
<accession>A0A0F8YQ55</accession>
<comment type="caution">
    <text evidence="1">The sequence shown here is derived from an EMBL/GenBank/DDBJ whole genome shotgun (WGS) entry which is preliminary data.</text>
</comment>
<gene>
    <name evidence="1" type="ORF">LCGC14_2792070</name>
</gene>
<organism evidence="1">
    <name type="scientific">marine sediment metagenome</name>
    <dbReference type="NCBI Taxonomy" id="412755"/>
    <lineage>
        <taxon>unclassified sequences</taxon>
        <taxon>metagenomes</taxon>
        <taxon>ecological metagenomes</taxon>
    </lineage>
</organism>
<dbReference type="EMBL" id="LAZR01052165">
    <property type="protein sequence ID" value="KKK83563.1"/>
    <property type="molecule type" value="Genomic_DNA"/>
</dbReference>
<evidence type="ECO:0000313" key="1">
    <source>
        <dbReference type="EMBL" id="KKK83563.1"/>
    </source>
</evidence>
<name>A0A0F8YQ55_9ZZZZ</name>
<reference evidence="1" key="1">
    <citation type="journal article" date="2015" name="Nature">
        <title>Complex archaea that bridge the gap between prokaryotes and eukaryotes.</title>
        <authorList>
            <person name="Spang A."/>
            <person name="Saw J.H."/>
            <person name="Jorgensen S.L."/>
            <person name="Zaremba-Niedzwiedzka K."/>
            <person name="Martijn J."/>
            <person name="Lind A.E."/>
            <person name="van Eijk R."/>
            <person name="Schleper C."/>
            <person name="Guy L."/>
            <person name="Ettema T.J."/>
        </authorList>
    </citation>
    <scope>NUCLEOTIDE SEQUENCE</scope>
</reference>
<sequence length="50" mass="5612">MIERFGKAFVCYSCAKATDNECSGCGKDLCRSCFATHRCKSRKPEKKETS</sequence>